<evidence type="ECO:0000313" key="1">
    <source>
        <dbReference type="EMBL" id="XBS91721.1"/>
    </source>
</evidence>
<dbReference type="InterPro" id="IPR009921">
    <property type="entry name" value="YehS-like"/>
</dbReference>
<dbReference type="EMBL" id="CP157948">
    <property type="protein sequence ID" value="XBS91721.1"/>
    <property type="molecule type" value="Genomic_DNA"/>
</dbReference>
<protein>
    <submittedName>
        <fullName evidence="1">DUF1456 family protein</fullName>
    </submittedName>
</protein>
<sequence>MINNDVLRSIRYMLDLSDGKVVELIHLADADAPVTKEDVQGFLKKDNEPGYLECSNQTLALFLDGLVFHRRGKDDSRPARPPEKRVTNNVVLKKLRVAFELKDVDMHDILEAAGLPISKPELSALFRQSDHKNFKLCGDQLLRNFLKGLTMRVRGNG</sequence>
<accession>A0AAU7QQ21</accession>
<dbReference type="AlphaFoldDB" id="A0AAU7QQ21"/>
<organism evidence="1">
    <name type="scientific">Rhodanobacter sp. IGA1.0</name>
    <dbReference type="NCBI Taxonomy" id="3158582"/>
    <lineage>
        <taxon>Bacteria</taxon>
        <taxon>Pseudomonadati</taxon>
        <taxon>Pseudomonadota</taxon>
        <taxon>Gammaproteobacteria</taxon>
        <taxon>Lysobacterales</taxon>
        <taxon>Rhodanobacteraceae</taxon>
        <taxon>Rhodanobacter</taxon>
    </lineage>
</organism>
<dbReference type="PANTHER" id="PTHR37805">
    <property type="entry name" value="CYTOPLASMIC PROTEIN-RELATED"/>
    <property type="match status" value="1"/>
</dbReference>
<proteinExistence type="predicted"/>
<name>A0AAU7QQ21_9GAMM</name>
<dbReference type="PANTHER" id="PTHR37805:SF1">
    <property type="entry name" value="CYTOPLASMIC PROTEIN"/>
    <property type="match status" value="1"/>
</dbReference>
<dbReference type="RefSeq" id="WP_350017197.1">
    <property type="nucleotide sequence ID" value="NZ_CP157948.1"/>
</dbReference>
<gene>
    <name evidence="1" type="ORF">ABNK63_08185</name>
</gene>
<dbReference type="Pfam" id="PF07308">
    <property type="entry name" value="DUF1456"/>
    <property type="match status" value="2"/>
</dbReference>
<reference evidence="1" key="1">
    <citation type="submission" date="2024-06" db="EMBL/GenBank/DDBJ databases">
        <authorList>
            <person name="Sun Y."/>
        </authorList>
    </citation>
    <scope>NUCLEOTIDE SEQUENCE</scope>
    <source>
        <strain evidence="1">IGA1.0</strain>
    </source>
</reference>